<organism evidence="9 10">
    <name type="scientific">Thomasclavelia spiroformis</name>
    <dbReference type="NCBI Taxonomy" id="29348"/>
    <lineage>
        <taxon>Bacteria</taxon>
        <taxon>Bacillati</taxon>
        <taxon>Bacillota</taxon>
        <taxon>Erysipelotrichia</taxon>
        <taxon>Erysipelotrichales</taxon>
        <taxon>Coprobacillaceae</taxon>
        <taxon>Thomasclavelia</taxon>
    </lineage>
</organism>
<evidence type="ECO:0000256" key="3">
    <source>
        <dbReference type="ARBA" id="ARBA00022448"/>
    </source>
</evidence>
<dbReference type="PANTHER" id="PTHR30472">
    <property type="entry name" value="FERRIC ENTEROBACTIN TRANSPORT SYSTEM PERMEASE PROTEIN"/>
    <property type="match status" value="1"/>
</dbReference>
<feature type="transmembrane region" description="Helical" evidence="8">
    <location>
        <begin position="248"/>
        <end position="270"/>
    </location>
</feature>
<sequence length="342" mass="36885">MKKQTREIIERVYHHQRKRIITITIILCIILCILMALSMMLGNTFYSLNTVIQSLLYENIPGASFTVNTLRFPRMLAGVFCGIAFGMAGNTFQKMLGNPLASPDIIGVTSGASTVAVFCILILHWSGNAVSIGAILGGMLVAFLIYRLSQGIGSNNGRMILIGLGFQAFLQAVISYIILRAAQYDVANALRWLSGSLNNVTIEEVVRIVIVVIFMGSSLVYLSRRLMLLQLGEDFATTLGLNIQRTKLLLIVNAIILSAVATSISGPIAAVSFLSGPIITRICKGNQANMLQAGLMGAILVLAGDLVAQNLLPARYPVGIITGILGAPYLLLMLFRMNHKGG</sequence>
<feature type="transmembrane region" description="Helical" evidence="8">
    <location>
        <begin position="160"/>
        <end position="179"/>
    </location>
</feature>
<keyword evidence="4" id="KW-1003">Cell membrane</keyword>
<evidence type="ECO:0000256" key="5">
    <source>
        <dbReference type="ARBA" id="ARBA00022692"/>
    </source>
</evidence>
<feature type="transmembrane region" description="Helical" evidence="8">
    <location>
        <begin position="105"/>
        <end position="123"/>
    </location>
</feature>
<dbReference type="CDD" id="cd06550">
    <property type="entry name" value="TM_ABC_iron-siderophores_like"/>
    <property type="match status" value="1"/>
</dbReference>
<feature type="transmembrane region" description="Helical" evidence="8">
    <location>
        <begin position="75"/>
        <end position="93"/>
    </location>
</feature>
<reference evidence="10" key="1">
    <citation type="submission" date="2017-04" db="EMBL/GenBank/DDBJ databases">
        <title>Function of individual gut microbiota members based on whole genome sequencing of pure cultures obtained from chicken caecum.</title>
        <authorList>
            <person name="Medvecky M."/>
            <person name="Cejkova D."/>
            <person name="Polansky O."/>
            <person name="Karasova D."/>
            <person name="Kubasova T."/>
            <person name="Cizek A."/>
            <person name="Rychlik I."/>
        </authorList>
    </citation>
    <scope>NUCLEOTIDE SEQUENCE [LARGE SCALE GENOMIC DNA]</scope>
    <source>
        <strain evidence="10">An149</strain>
    </source>
</reference>
<comment type="similarity">
    <text evidence="2">Belongs to the binding-protein-dependent transport system permease family. FecCD subfamily.</text>
</comment>
<evidence type="ECO:0000256" key="4">
    <source>
        <dbReference type="ARBA" id="ARBA00022475"/>
    </source>
</evidence>
<feature type="transmembrane region" description="Helical" evidence="8">
    <location>
        <begin position="129"/>
        <end position="148"/>
    </location>
</feature>
<dbReference type="Proteomes" id="UP000196258">
    <property type="component" value="Unassembled WGS sequence"/>
</dbReference>
<dbReference type="Pfam" id="PF01032">
    <property type="entry name" value="FecCD"/>
    <property type="match status" value="1"/>
</dbReference>
<gene>
    <name evidence="9" type="ORF">B5E91_02745</name>
</gene>
<evidence type="ECO:0000313" key="10">
    <source>
        <dbReference type="Proteomes" id="UP000196258"/>
    </source>
</evidence>
<evidence type="ECO:0000256" key="1">
    <source>
        <dbReference type="ARBA" id="ARBA00004651"/>
    </source>
</evidence>
<dbReference type="SUPFAM" id="SSF81345">
    <property type="entry name" value="ABC transporter involved in vitamin B12 uptake, BtuC"/>
    <property type="match status" value="1"/>
</dbReference>
<dbReference type="EMBL" id="NFLB01000002">
    <property type="protein sequence ID" value="OUQ06206.1"/>
    <property type="molecule type" value="Genomic_DNA"/>
</dbReference>
<evidence type="ECO:0000256" key="2">
    <source>
        <dbReference type="ARBA" id="ARBA00007935"/>
    </source>
</evidence>
<keyword evidence="5 8" id="KW-0812">Transmembrane</keyword>
<accession>A0A1Y4QLM5</accession>
<evidence type="ECO:0000256" key="7">
    <source>
        <dbReference type="ARBA" id="ARBA00023136"/>
    </source>
</evidence>
<comment type="caution">
    <text evidence="9">The sequence shown here is derived from an EMBL/GenBank/DDBJ whole genome shotgun (WGS) entry which is preliminary data.</text>
</comment>
<dbReference type="GO" id="GO:0022857">
    <property type="term" value="F:transmembrane transporter activity"/>
    <property type="evidence" value="ECO:0007669"/>
    <property type="project" value="InterPro"/>
</dbReference>
<keyword evidence="3" id="KW-0813">Transport</keyword>
<dbReference type="InterPro" id="IPR037294">
    <property type="entry name" value="ABC_BtuC-like"/>
</dbReference>
<proteinExistence type="inferred from homology"/>
<evidence type="ECO:0000256" key="8">
    <source>
        <dbReference type="SAM" id="Phobius"/>
    </source>
</evidence>
<feature type="transmembrane region" description="Helical" evidence="8">
    <location>
        <begin position="205"/>
        <end position="222"/>
    </location>
</feature>
<comment type="subcellular location">
    <subcellularLocation>
        <location evidence="1">Cell membrane</location>
        <topology evidence="1">Multi-pass membrane protein</topology>
    </subcellularLocation>
</comment>
<dbReference type="GO" id="GO:0005886">
    <property type="term" value="C:plasma membrane"/>
    <property type="evidence" value="ECO:0007669"/>
    <property type="project" value="UniProtKB-SubCell"/>
</dbReference>
<evidence type="ECO:0000313" key="9">
    <source>
        <dbReference type="EMBL" id="OUQ06206.1"/>
    </source>
</evidence>
<protein>
    <submittedName>
        <fullName evidence="9">Iron ABC transporter</fullName>
    </submittedName>
</protein>
<dbReference type="InterPro" id="IPR000522">
    <property type="entry name" value="ABC_transptr_permease_BtuC"/>
</dbReference>
<name>A0A1Y4QLM5_9FIRM</name>
<keyword evidence="6 8" id="KW-1133">Transmembrane helix</keyword>
<dbReference type="GO" id="GO:0033214">
    <property type="term" value="P:siderophore-iron import into cell"/>
    <property type="evidence" value="ECO:0007669"/>
    <property type="project" value="TreeGrafter"/>
</dbReference>
<keyword evidence="7 8" id="KW-0472">Membrane</keyword>
<feature type="transmembrane region" description="Helical" evidence="8">
    <location>
        <begin position="20"/>
        <end position="41"/>
    </location>
</feature>
<feature type="transmembrane region" description="Helical" evidence="8">
    <location>
        <begin position="315"/>
        <end position="335"/>
    </location>
</feature>
<dbReference type="PANTHER" id="PTHR30472:SF24">
    <property type="entry name" value="FERRIC ENTEROBACTIN TRANSPORT SYSTEM PERMEASE PROTEIN FEPG"/>
    <property type="match status" value="1"/>
</dbReference>
<dbReference type="AlphaFoldDB" id="A0A1Y4QLM5"/>
<dbReference type="Gene3D" id="1.10.3470.10">
    <property type="entry name" value="ABC transporter involved in vitamin B12 uptake, BtuC"/>
    <property type="match status" value="1"/>
</dbReference>
<evidence type="ECO:0000256" key="6">
    <source>
        <dbReference type="ARBA" id="ARBA00022989"/>
    </source>
</evidence>